<organism evidence="1 2">
    <name type="scientific">Populus alba</name>
    <name type="common">White poplar</name>
    <dbReference type="NCBI Taxonomy" id="43335"/>
    <lineage>
        <taxon>Eukaryota</taxon>
        <taxon>Viridiplantae</taxon>
        <taxon>Streptophyta</taxon>
        <taxon>Embryophyta</taxon>
        <taxon>Tracheophyta</taxon>
        <taxon>Spermatophyta</taxon>
        <taxon>Magnoliopsida</taxon>
        <taxon>eudicotyledons</taxon>
        <taxon>Gunneridae</taxon>
        <taxon>Pentapetalae</taxon>
        <taxon>rosids</taxon>
        <taxon>fabids</taxon>
        <taxon>Malpighiales</taxon>
        <taxon>Salicaceae</taxon>
        <taxon>Saliceae</taxon>
        <taxon>Populus</taxon>
    </lineage>
</organism>
<keyword evidence="2" id="KW-1185">Reference proteome</keyword>
<sequence length="126" mass="14098">MHGQNHNSRPELHTSILHLIIVGKYNNSYTYDLLALTMIACCVLQCAGSWAEPVYSALFSQQCCPVPGHRRNKERAPKVSTGTAFALFIGQGKMCSGKVFCSFTIPRSSLNCERRSRLRELMVLSF</sequence>
<reference evidence="1 2" key="1">
    <citation type="journal article" date="2024" name="Plant Biotechnol. J.">
        <title>Genome and CRISPR/Cas9 system of a widespread forest tree (Populus alba) in the world.</title>
        <authorList>
            <person name="Liu Y.J."/>
            <person name="Jiang P.F."/>
            <person name="Han X.M."/>
            <person name="Li X.Y."/>
            <person name="Wang H.M."/>
            <person name="Wang Y.J."/>
            <person name="Wang X.X."/>
            <person name="Zeng Q.Y."/>
        </authorList>
    </citation>
    <scope>NUCLEOTIDE SEQUENCE [LARGE SCALE GENOMIC DNA]</scope>
    <source>
        <strain evidence="2">cv. PAL-ZL1</strain>
    </source>
</reference>
<evidence type="ECO:0000313" key="2">
    <source>
        <dbReference type="Proteomes" id="UP000309997"/>
    </source>
</evidence>
<accession>A0ACC4B5Z2</accession>
<name>A0ACC4B5Z2_POPAL</name>
<proteinExistence type="predicted"/>
<gene>
    <name evidence="1" type="ORF">D5086_024440</name>
</gene>
<protein>
    <submittedName>
        <fullName evidence="1">Uncharacterized protein</fullName>
    </submittedName>
</protein>
<evidence type="ECO:0000313" key="1">
    <source>
        <dbReference type="EMBL" id="KAL3573827.1"/>
    </source>
</evidence>
<dbReference type="EMBL" id="RCHU02000013">
    <property type="protein sequence ID" value="KAL3573827.1"/>
    <property type="molecule type" value="Genomic_DNA"/>
</dbReference>
<dbReference type="Proteomes" id="UP000309997">
    <property type="component" value="Unassembled WGS sequence"/>
</dbReference>
<comment type="caution">
    <text evidence="1">The sequence shown here is derived from an EMBL/GenBank/DDBJ whole genome shotgun (WGS) entry which is preliminary data.</text>
</comment>